<evidence type="ECO:0000256" key="1">
    <source>
        <dbReference type="SAM" id="MobiDB-lite"/>
    </source>
</evidence>
<sequence length="536" mass="59406">MSVTHSQPATNGLRPPLRRQCGWYERIFVSTSNQGEPLYSTYAARIERPLEDVKAAALQRVAELVDKVAMLSARVGDVKTRHPYYLVPEQRRRPEDIVFTSQLSAGTRDSLREEVQSRALAHAEKTFDLESGRMWNVGLWESPSDNGQATYLSFTVLHVITDGLGGRYIFEALLSPTMPKHLVFLEGLPPTLEETIPYYLMGKTIRFLAWFGLSLLMPRPIRERMTWAPHWPLSIDTHPKTQPTARCNVQLDGSVGPHLKALAKKHNTGTINPVLVIAMLSAIFAVTAPEDKPDSNARLPFHLAVETPITVRQPEKLQHSSCVGNFSGSFVHQAQLRRTTGVWDHARVYAKGVKECDDQMSLQFLALSRLIPDSATYKPTPEAPTSWDAYILSEKKKPQPFRSTLDVVNLGVVHGPKGARVSEIILAGTIDQLYSAFLLAFSTLVSHEPDIPSSLGLTISWRQGCIPDETVPTVMENFRKVVALMISGRIGPDATFGQVTEMLKDKTVQPFPEPNFGSIKKGGGQASAAAPRESKL</sequence>
<evidence type="ECO:0000313" key="2">
    <source>
        <dbReference type="EMBL" id="KAK0552062.1"/>
    </source>
</evidence>
<dbReference type="AlphaFoldDB" id="A0AAN6GPR5"/>
<accession>A0AAN6GPR5</accession>
<organism evidence="2 3">
    <name type="scientific">Tilletia horrida</name>
    <dbReference type="NCBI Taxonomy" id="155126"/>
    <lineage>
        <taxon>Eukaryota</taxon>
        <taxon>Fungi</taxon>
        <taxon>Dikarya</taxon>
        <taxon>Basidiomycota</taxon>
        <taxon>Ustilaginomycotina</taxon>
        <taxon>Exobasidiomycetes</taxon>
        <taxon>Tilletiales</taxon>
        <taxon>Tilletiaceae</taxon>
        <taxon>Tilletia</taxon>
    </lineage>
</organism>
<comment type="caution">
    <text evidence="2">The sequence shown here is derived from an EMBL/GenBank/DDBJ whole genome shotgun (WGS) entry which is preliminary data.</text>
</comment>
<dbReference type="Proteomes" id="UP001176517">
    <property type="component" value="Unassembled WGS sequence"/>
</dbReference>
<dbReference type="EMBL" id="JAPDMZ010000068">
    <property type="protein sequence ID" value="KAK0552062.1"/>
    <property type="molecule type" value="Genomic_DNA"/>
</dbReference>
<gene>
    <name evidence="2" type="ORF">OC846_003027</name>
</gene>
<dbReference type="InterPro" id="IPR023213">
    <property type="entry name" value="CAT-like_dom_sf"/>
</dbReference>
<dbReference type="SUPFAM" id="SSF52777">
    <property type="entry name" value="CoA-dependent acyltransferases"/>
    <property type="match status" value="1"/>
</dbReference>
<dbReference type="PANTHER" id="PTHR28037:SF1">
    <property type="entry name" value="ALCOHOL O-ACETYLTRANSFERASE 1-RELATED"/>
    <property type="match status" value="1"/>
</dbReference>
<dbReference type="PANTHER" id="PTHR28037">
    <property type="entry name" value="ALCOHOL O-ACETYLTRANSFERASE 1-RELATED"/>
    <property type="match status" value="1"/>
</dbReference>
<reference evidence="2" key="1">
    <citation type="journal article" date="2023" name="PhytoFront">
        <title>Draft Genome Resources of Seven Strains of Tilletia horrida, Causal Agent of Kernel Smut of Rice.</title>
        <authorList>
            <person name="Khanal S."/>
            <person name="Antony Babu S."/>
            <person name="Zhou X.G."/>
        </authorList>
    </citation>
    <scope>NUCLEOTIDE SEQUENCE</scope>
    <source>
        <strain evidence="2">TX6</strain>
    </source>
</reference>
<evidence type="ECO:0000313" key="3">
    <source>
        <dbReference type="Proteomes" id="UP001176517"/>
    </source>
</evidence>
<feature type="region of interest" description="Disordered" evidence="1">
    <location>
        <begin position="510"/>
        <end position="536"/>
    </location>
</feature>
<dbReference type="InterPro" id="IPR052058">
    <property type="entry name" value="Alcohol_O-acetyltransferase"/>
</dbReference>
<proteinExistence type="predicted"/>
<protein>
    <submittedName>
        <fullName evidence="2">Uncharacterized protein</fullName>
    </submittedName>
</protein>
<name>A0AAN6GPR5_9BASI</name>
<dbReference type="Gene3D" id="3.30.559.10">
    <property type="entry name" value="Chloramphenicol acetyltransferase-like domain"/>
    <property type="match status" value="1"/>
</dbReference>
<keyword evidence="3" id="KW-1185">Reference proteome</keyword>